<reference evidence="2 3" key="1">
    <citation type="submission" date="2014-04" db="EMBL/GenBank/DDBJ databases">
        <authorList>
            <consortium name="DOE Joint Genome Institute"/>
            <person name="Kuo A."/>
            <person name="Kohler A."/>
            <person name="Nagy L.G."/>
            <person name="Floudas D."/>
            <person name="Copeland A."/>
            <person name="Barry K.W."/>
            <person name="Cichocki N."/>
            <person name="Veneault-Fourrey C."/>
            <person name="LaButti K."/>
            <person name="Lindquist E.A."/>
            <person name="Lipzen A."/>
            <person name="Lundell T."/>
            <person name="Morin E."/>
            <person name="Murat C."/>
            <person name="Sun H."/>
            <person name="Tunlid A."/>
            <person name="Henrissat B."/>
            <person name="Grigoriev I.V."/>
            <person name="Hibbett D.S."/>
            <person name="Martin F."/>
            <person name="Nordberg H.P."/>
            <person name="Cantor M.N."/>
            <person name="Hua S.X."/>
        </authorList>
    </citation>
    <scope>NUCLEOTIDE SEQUENCE [LARGE SCALE GENOMIC DNA]</scope>
    <source>
        <strain evidence="2 3">Foug A</strain>
    </source>
</reference>
<sequence length="308" mass="33450">MTIFSCFRSKKSPHNHDLTHQPRLPPVLFPLQEYTAPIHLWAGAIQVLNAGECSDCRIRKISHCKATSSSSSADRHGYEFLLVHVRHPSGKDAIVRAERLSTSSSPFSTSNSSHTPAHGDPPHTIPTAHDRVSLSYDGTTDCLTRHVTSYAELLTLSFPKSSEAPSVAHLAALLVTLNTHGGPTGAAVVPGTGGTEQPSAWFAYSTVEVLKAIFGGKVKKSKGWVKAPYGGMEVDGADGVDALLRRYTRTWEDFSRKLGVGDRTPGQDSGDNSRSATSNSKPKLRERKKAKERAEMDAFADMLRTMNI</sequence>
<evidence type="ECO:0000313" key="2">
    <source>
        <dbReference type="EMBL" id="KIM60129.1"/>
    </source>
</evidence>
<feature type="region of interest" description="Disordered" evidence="1">
    <location>
        <begin position="100"/>
        <end position="130"/>
    </location>
</feature>
<name>A0A0C3DVE1_9AGAM</name>
<evidence type="ECO:0000313" key="3">
    <source>
        <dbReference type="Proteomes" id="UP000053989"/>
    </source>
</evidence>
<feature type="compositionally biased region" description="Low complexity" evidence="1">
    <location>
        <begin position="101"/>
        <end position="115"/>
    </location>
</feature>
<feature type="compositionally biased region" description="Polar residues" evidence="1">
    <location>
        <begin position="266"/>
        <end position="281"/>
    </location>
</feature>
<dbReference type="STRING" id="1036808.A0A0C3DVE1"/>
<evidence type="ECO:0000256" key="1">
    <source>
        <dbReference type="SAM" id="MobiDB-lite"/>
    </source>
</evidence>
<protein>
    <submittedName>
        <fullName evidence="2">Uncharacterized protein</fullName>
    </submittedName>
</protein>
<organism evidence="2 3">
    <name type="scientific">Scleroderma citrinum Foug A</name>
    <dbReference type="NCBI Taxonomy" id="1036808"/>
    <lineage>
        <taxon>Eukaryota</taxon>
        <taxon>Fungi</taxon>
        <taxon>Dikarya</taxon>
        <taxon>Basidiomycota</taxon>
        <taxon>Agaricomycotina</taxon>
        <taxon>Agaricomycetes</taxon>
        <taxon>Agaricomycetidae</taxon>
        <taxon>Boletales</taxon>
        <taxon>Sclerodermatineae</taxon>
        <taxon>Sclerodermataceae</taxon>
        <taxon>Scleroderma</taxon>
    </lineage>
</organism>
<reference evidence="3" key="2">
    <citation type="submission" date="2015-01" db="EMBL/GenBank/DDBJ databases">
        <title>Evolutionary Origins and Diversification of the Mycorrhizal Mutualists.</title>
        <authorList>
            <consortium name="DOE Joint Genome Institute"/>
            <consortium name="Mycorrhizal Genomics Consortium"/>
            <person name="Kohler A."/>
            <person name="Kuo A."/>
            <person name="Nagy L.G."/>
            <person name="Floudas D."/>
            <person name="Copeland A."/>
            <person name="Barry K.W."/>
            <person name="Cichocki N."/>
            <person name="Veneault-Fourrey C."/>
            <person name="LaButti K."/>
            <person name="Lindquist E.A."/>
            <person name="Lipzen A."/>
            <person name="Lundell T."/>
            <person name="Morin E."/>
            <person name="Murat C."/>
            <person name="Riley R."/>
            <person name="Ohm R."/>
            <person name="Sun H."/>
            <person name="Tunlid A."/>
            <person name="Henrissat B."/>
            <person name="Grigoriev I.V."/>
            <person name="Hibbett D.S."/>
            <person name="Martin F."/>
        </authorList>
    </citation>
    <scope>NUCLEOTIDE SEQUENCE [LARGE SCALE GENOMIC DNA]</scope>
    <source>
        <strain evidence="3">Foug A</strain>
    </source>
</reference>
<proteinExistence type="predicted"/>
<dbReference type="InParanoid" id="A0A0C3DVE1"/>
<accession>A0A0C3DVE1</accession>
<dbReference type="OrthoDB" id="2674484at2759"/>
<feature type="region of interest" description="Disordered" evidence="1">
    <location>
        <begin position="257"/>
        <end position="293"/>
    </location>
</feature>
<dbReference type="AlphaFoldDB" id="A0A0C3DVE1"/>
<gene>
    <name evidence="2" type="ORF">SCLCIDRAFT_971427</name>
</gene>
<dbReference type="EMBL" id="KN822066">
    <property type="protein sequence ID" value="KIM60129.1"/>
    <property type="molecule type" value="Genomic_DNA"/>
</dbReference>
<feature type="compositionally biased region" description="Basic residues" evidence="1">
    <location>
        <begin position="282"/>
        <end position="291"/>
    </location>
</feature>
<dbReference type="HOGENOM" id="CLU_085794_0_0_1"/>
<dbReference type="Proteomes" id="UP000053989">
    <property type="component" value="Unassembled WGS sequence"/>
</dbReference>
<keyword evidence="3" id="KW-1185">Reference proteome</keyword>